<proteinExistence type="predicted"/>
<dbReference type="Pfam" id="PF07627">
    <property type="entry name" value="PSCyt3"/>
    <property type="match status" value="1"/>
</dbReference>
<dbReference type="RefSeq" id="WP_200356340.1">
    <property type="nucleotide sequence ID" value="NZ_JAENIL010000026.1"/>
</dbReference>
<evidence type="ECO:0000259" key="3">
    <source>
        <dbReference type="Pfam" id="PF07626"/>
    </source>
</evidence>
<feature type="signal peptide" evidence="1">
    <location>
        <begin position="1"/>
        <end position="19"/>
    </location>
</feature>
<sequence length="794" mass="90453">MLRTIIPALGISIVTLAYADLPAEEELPAEIHDFLDLNCYECHNEVDKKGNLDLESLSFIPSDPVSMKKWSFIHDRVRNQEMPPKDEFVIEQDERHDFLKTFEESLHLSSKKQIDSHGRVRSRRLNRIEYENTLHDVLGVDIPILNLLPEDAEQHGFSNQAEVQSVSYHLLEKFMEVNDLCLDEAFARARAPLPQYSRTFPASELSVGPERNGNNRQAFFIDDHSVAFPTSYAFHGKMDATEVPESGWYRITIRAKAFNPSDERPIWTQVESGFCRARAPTMYWIGKFAAREEPQNFTFDAWLEKGHMLSVRPGDRTIEWSSTQILRELDLPTNIFHRDDKPGVAVEWVHMERVSLGLDQAALQQRLFGDLELRKGQLRGKTPLKDIKELVSKFAERAFRRPASDEQLEPYLQFAAEEYATSKSIAAALRAGYRSILSSPRFLYFVEAPGTLDDFNIASRLSYFLWSSPPDQELMQEAKAGNLSNPKKLAQQVDRMLDDPRAKEFSKNFTDSWLDLKEIDFTTPDRRMYPEFDSILKDSMLGETRAFLSKMVEEDLSVTNVIDSEFAMLDDRIARHYGIKGIETDDYEEVVLSPKFHRGGILTQASILKVTANGTTTSPVIRGVWLLERILGEHIAPAPDNAGSVEPDIRGAVSIRDQLDKHRSSASCMSCHQKIDPPGFALENYDVIGGWRKNYRGLNEKKNRIIGPRVDPSYDLPDGGFIKDITDFKAHALKRPEKIAHNLANKLLTYATGSEIQFADRREIAQIVEQAETNDYGFRSLIHACVQSSIFQSK</sequence>
<dbReference type="InterPro" id="IPR013043">
    <property type="entry name" value="DUF1595"/>
</dbReference>
<name>A0A934S1G3_9BACT</name>
<reference evidence="8" key="1">
    <citation type="submission" date="2021-01" db="EMBL/GenBank/DDBJ databases">
        <title>Modified the classification status of verrucomicrobia.</title>
        <authorList>
            <person name="Feng X."/>
        </authorList>
    </citation>
    <scope>NUCLEOTIDE SEQUENCE</scope>
    <source>
        <strain evidence="8">KCTC 13126</strain>
    </source>
</reference>
<feature type="domain" description="Cytochrome C Planctomycete-type" evidence="6">
    <location>
        <begin position="39"/>
        <end position="86"/>
    </location>
</feature>
<dbReference type="InterPro" id="IPR011478">
    <property type="entry name" value="DUF1585"/>
</dbReference>
<dbReference type="Pfam" id="PF07626">
    <property type="entry name" value="PSD3"/>
    <property type="match status" value="1"/>
</dbReference>
<dbReference type="Proteomes" id="UP000617628">
    <property type="component" value="Unassembled WGS sequence"/>
</dbReference>
<evidence type="ECO:0000259" key="5">
    <source>
        <dbReference type="Pfam" id="PF07631"/>
    </source>
</evidence>
<protein>
    <submittedName>
        <fullName evidence="8">DUF1592 domain-containing protein</fullName>
    </submittedName>
</protein>
<keyword evidence="9" id="KW-1185">Reference proteome</keyword>
<feature type="domain" description="DUF1585" evidence="2">
    <location>
        <begin position="722"/>
        <end position="791"/>
    </location>
</feature>
<feature type="domain" description="DUF1588" evidence="4">
    <location>
        <begin position="598"/>
        <end position="694"/>
    </location>
</feature>
<comment type="caution">
    <text evidence="8">The sequence shown here is derived from an EMBL/GenBank/DDBJ whole genome shotgun (WGS) entry which is preliminary data.</text>
</comment>
<evidence type="ECO:0000259" key="2">
    <source>
        <dbReference type="Pfam" id="PF07624"/>
    </source>
</evidence>
<feature type="domain" description="DUF1587" evidence="3">
    <location>
        <begin position="123"/>
        <end position="186"/>
    </location>
</feature>
<feature type="domain" description="DUF1595" evidence="7">
    <location>
        <begin position="388"/>
        <end position="447"/>
    </location>
</feature>
<evidence type="ECO:0000313" key="9">
    <source>
        <dbReference type="Proteomes" id="UP000617628"/>
    </source>
</evidence>
<dbReference type="EMBL" id="JAENIL010000026">
    <property type="protein sequence ID" value="MBK1878127.1"/>
    <property type="molecule type" value="Genomic_DNA"/>
</dbReference>
<gene>
    <name evidence="8" type="ORF">JIN87_14705</name>
</gene>
<evidence type="ECO:0000259" key="6">
    <source>
        <dbReference type="Pfam" id="PF07635"/>
    </source>
</evidence>
<evidence type="ECO:0000259" key="4">
    <source>
        <dbReference type="Pfam" id="PF07627"/>
    </source>
</evidence>
<evidence type="ECO:0000259" key="7">
    <source>
        <dbReference type="Pfam" id="PF07637"/>
    </source>
</evidence>
<dbReference type="Pfam" id="PF07631">
    <property type="entry name" value="PSD4"/>
    <property type="match status" value="1"/>
</dbReference>
<feature type="domain" description="DUF1592" evidence="5">
    <location>
        <begin position="452"/>
        <end position="579"/>
    </location>
</feature>
<feature type="chain" id="PRO_5037682470" evidence="1">
    <location>
        <begin position="20"/>
        <end position="794"/>
    </location>
</feature>
<dbReference type="AlphaFoldDB" id="A0A934S1G3"/>
<evidence type="ECO:0000313" key="8">
    <source>
        <dbReference type="EMBL" id="MBK1878127.1"/>
    </source>
</evidence>
<dbReference type="InterPro" id="IPR013039">
    <property type="entry name" value="DUF1588"/>
</dbReference>
<dbReference type="InterPro" id="IPR013036">
    <property type="entry name" value="DUF1587"/>
</dbReference>
<dbReference type="Pfam" id="PF07635">
    <property type="entry name" value="PSCyt1"/>
    <property type="match status" value="1"/>
</dbReference>
<organism evidence="8 9">
    <name type="scientific">Pelagicoccus mobilis</name>
    <dbReference type="NCBI Taxonomy" id="415221"/>
    <lineage>
        <taxon>Bacteria</taxon>
        <taxon>Pseudomonadati</taxon>
        <taxon>Verrucomicrobiota</taxon>
        <taxon>Opitutia</taxon>
        <taxon>Puniceicoccales</taxon>
        <taxon>Pelagicoccaceae</taxon>
        <taxon>Pelagicoccus</taxon>
    </lineage>
</organism>
<dbReference type="InterPro" id="IPR013042">
    <property type="entry name" value="DUF1592"/>
</dbReference>
<dbReference type="Pfam" id="PF07624">
    <property type="entry name" value="PSD2"/>
    <property type="match status" value="1"/>
</dbReference>
<keyword evidence="1" id="KW-0732">Signal</keyword>
<evidence type="ECO:0000256" key="1">
    <source>
        <dbReference type="SAM" id="SignalP"/>
    </source>
</evidence>
<accession>A0A934S1G3</accession>
<dbReference type="InterPro" id="IPR011429">
    <property type="entry name" value="Cyt_c_Planctomycete-type"/>
</dbReference>
<dbReference type="Pfam" id="PF07637">
    <property type="entry name" value="PSD5"/>
    <property type="match status" value="1"/>
</dbReference>